<dbReference type="EMBL" id="CAJVQA010004111">
    <property type="protein sequence ID" value="CAG8591424.1"/>
    <property type="molecule type" value="Genomic_DNA"/>
</dbReference>
<accession>A0A9N9C740</accession>
<dbReference type="Proteomes" id="UP000789759">
    <property type="component" value="Unassembled WGS sequence"/>
</dbReference>
<dbReference type="AlphaFoldDB" id="A0A9N9C740"/>
<gene>
    <name evidence="1" type="ORF">CPELLU_LOCUS6550</name>
</gene>
<proteinExistence type="predicted"/>
<keyword evidence="2" id="KW-1185">Reference proteome</keyword>
<evidence type="ECO:0000313" key="1">
    <source>
        <dbReference type="EMBL" id="CAG8591424.1"/>
    </source>
</evidence>
<protein>
    <submittedName>
        <fullName evidence="1">4096_t:CDS:1</fullName>
    </submittedName>
</protein>
<comment type="caution">
    <text evidence="1">The sequence shown here is derived from an EMBL/GenBank/DDBJ whole genome shotgun (WGS) entry which is preliminary data.</text>
</comment>
<organism evidence="1 2">
    <name type="scientific">Cetraspora pellucida</name>
    <dbReference type="NCBI Taxonomy" id="1433469"/>
    <lineage>
        <taxon>Eukaryota</taxon>
        <taxon>Fungi</taxon>
        <taxon>Fungi incertae sedis</taxon>
        <taxon>Mucoromycota</taxon>
        <taxon>Glomeromycotina</taxon>
        <taxon>Glomeromycetes</taxon>
        <taxon>Diversisporales</taxon>
        <taxon>Gigasporaceae</taxon>
        <taxon>Cetraspora</taxon>
    </lineage>
</organism>
<name>A0A9N9C740_9GLOM</name>
<reference evidence="1" key="1">
    <citation type="submission" date="2021-06" db="EMBL/GenBank/DDBJ databases">
        <authorList>
            <person name="Kallberg Y."/>
            <person name="Tangrot J."/>
            <person name="Rosling A."/>
        </authorList>
    </citation>
    <scope>NUCLEOTIDE SEQUENCE</scope>
    <source>
        <strain evidence="1">FL966</strain>
    </source>
</reference>
<evidence type="ECO:0000313" key="2">
    <source>
        <dbReference type="Proteomes" id="UP000789759"/>
    </source>
</evidence>
<sequence>MPCTPATARSSKEISQQMEDVVSLLENIHASLTFHLVERSMIALTPRNAVKNSEKSSEALSRSRTPTIVVNNFTQIVTN</sequence>